<feature type="transmembrane region" description="Helical" evidence="7">
    <location>
        <begin position="208"/>
        <end position="226"/>
    </location>
</feature>
<feature type="transmembrane region" description="Helical" evidence="7">
    <location>
        <begin position="7"/>
        <end position="28"/>
    </location>
</feature>
<organism evidence="9 10">
    <name type="scientific">Peptacetobacter hiranonis (strain DSM 13275 / JCM 10541 / KCTC 15199 / TO-931)</name>
    <name type="common">Clostridium hiranonis</name>
    <dbReference type="NCBI Taxonomy" id="500633"/>
    <lineage>
        <taxon>Bacteria</taxon>
        <taxon>Bacillati</taxon>
        <taxon>Bacillota</taxon>
        <taxon>Clostridia</taxon>
        <taxon>Peptostreptococcales</taxon>
        <taxon>Peptostreptococcaceae</taxon>
        <taxon>Peptacetobacter</taxon>
    </lineage>
</organism>
<keyword evidence="3" id="KW-1003">Cell membrane</keyword>
<dbReference type="AlphaFoldDB" id="B6FZG6"/>
<dbReference type="InterPro" id="IPR000620">
    <property type="entry name" value="EamA_dom"/>
</dbReference>
<proteinExistence type="inferred from homology"/>
<accession>B6FZG6</accession>
<feature type="transmembrane region" description="Helical" evidence="7">
    <location>
        <begin position="34"/>
        <end position="54"/>
    </location>
</feature>
<feature type="domain" description="EamA" evidence="8">
    <location>
        <begin position="146"/>
        <end position="277"/>
    </location>
</feature>
<dbReference type="RefSeq" id="WP_006440191.1">
    <property type="nucleotide sequence ID" value="NZ_DS995356.1"/>
</dbReference>
<dbReference type="PANTHER" id="PTHR42920:SF5">
    <property type="entry name" value="EAMA DOMAIN-CONTAINING PROTEIN"/>
    <property type="match status" value="1"/>
</dbReference>
<name>B6FZG6_PEPHT</name>
<dbReference type="STRING" id="500633.CLOHIR_01270"/>
<feature type="transmembrane region" description="Helical" evidence="7">
    <location>
        <begin position="96"/>
        <end position="114"/>
    </location>
</feature>
<dbReference type="eggNOG" id="COG0697">
    <property type="taxonomic scope" value="Bacteria"/>
</dbReference>
<evidence type="ECO:0000256" key="3">
    <source>
        <dbReference type="ARBA" id="ARBA00022475"/>
    </source>
</evidence>
<feature type="transmembrane region" description="Helical" evidence="7">
    <location>
        <begin position="238"/>
        <end position="257"/>
    </location>
</feature>
<feature type="transmembrane region" description="Helical" evidence="7">
    <location>
        <begin position="121"/>
        <end position="140"/>
    </location>
</feature>
<reference evidence="9 10" key="1">
    <citation type="submission" date="2008-09" db="EMBL/GenBank/DDBJ databases">
        <authorList>
            <person name="Fulton L."/>
            <person name="Clifton S."/>
            <person name="Fulton B."/>
            <person name="Xu J."/>
            <person name="Minx P."/>
            <person name="Pepin K.H."/>
            <person name="Johnson M."/>
            <person name="Thiruvilangam P."/>
            <person name="Bhonagiri V."/>
            <person name="Nash W.E."/>
            <person name="Mardis E.R."/>
            <person name="Wilson R.K."/>
        </authorList>
    </citation>
    <scope>NUCLEOTIDE SEQUENCE [LARGE SCALE GENOMIC DNA]</scope>
    <source>
        <strain evidence="9 10">DSM 13275</strain>
    </source>
</reference>
<dbReference type="Pfam" id="PF00892">
    <property type="entry name" value="EamA"/>
    <property type="match status" value="2"/>
</dbReference>
<feature type="transmembrane region" description="Helical" evidence="7">
    <location>
        <begin position="263"/>
        <end position="289"/>
    </location>
</feature>
<evidence type="ECO:0000256" key="2">
    <source>
        <dbReference type="ARBA" id="ARBA00007362"/>
    </source>
</evidence>
<evidence type="ECO:0000256" key="6">
    <source>
        <dbReference type="ARBA" id="ARBA00023136"/>
    </source>
</evidence>
<comment type="caution">
    <text evidence="9">The sequence shown here is derived from an EMBL/GenBank/DDBJ whole genome shotgun (WGS) entry which is preliminary data.</text>
</comment>
<protein>
    <submittedName>
        <fullName evidence="9">Putative membrane protein</fullName>
    </submittedName>
</protein>
<dbReference type="InterPro" id="IPR037185">
    <property type="entry name" value="EmrE-like"/>
</dbReference>
<reference evidence="9 10" key="2">
    <citation type="submission" date="2008-10" db="EMBL/GenBank/DDBJ databases">
        <title>Draft genome sequence of Clostridium hiranonis (DSM 13275).</title>
        <authorList>
            <person name="Sudarsanam P."/>
            <person name="Ley R."/>
            <person name="Guruge J."/>
            <person name="Turnbaugh P.J."/>
            <person name="Mahowald M."/>
            <person name="Liep D."/>
            <person name="Gordon J."/>
        </authorList>
    </citation>
    <scope>NUCLEOTIDE SEQUENCE [LARGE SCALE GENOMIC DNA]</scope>
    <source>
        <strain evidence="9 10">DSM 13275</strain>
    </source>
</reference>
<dbReference type="HOGENOM" id="CLU_033863_21_3_9"/>
<evidence type="ECO:0000313" key="10">
    <source>
        <dbReference type="Proteomes" id="UP000003178"/>
    </source>
</evidence>
<sequence length="293" mass="32032">MKKYIGEIGLFIVAIIWGGGFVATQAALDGGLTTSQIMTLRFFISAVLMTVIFFKQIKNNLSMGTIKVGVILGICLFLGFFLQTLGLNYTTPSKNAFITSVNVVIVPFIGLLLYRRKIDKFGMASSFMAIIGIAVLSLSADFTVNLGDVLTLLCAFGFAFQIFFTSEFVKNHNPVALTAIQFFTAFVLSFIAQIFMGELKMHSTASGYMGIFYLAVFSTTICFLLQTICSKMVDGTRVAIILSTEAVFGTILSIIILGEPVTVRMIIGSLIIFTSVITAETKLSFLPFFKNKQ</sequence>
<dbReference type="PANTHER" id="PTHR42920">
    <property type="entry name" value="OS03G0707200 PROTEIN-RELATED"/>
    <property type="match status" value="1"/>
</dbReference>
<evidence type="ECO:0000256" key="7">
    <source>
        <dbReference type="SAM" id="Phobius"/>
    </source>
</evidence>
<gene>
    <name evidence="9" type="ORF">CLOHIR_01270</name>
</gene>
<feature type="transmembrane region" description="Helical" evidence="7">
    <location>
        <begin position="66"/>
        <end position="84"/>
    </location>
</feature>
<comment type="similarity">
    <text evidence="2">Belongs to the EamA transporter family.</text>
</comment>
<dbReference type="InterPro" id="IPR051258">
    <property type="entry name" value="Diverse_Substrate_Transporter"/>
</dbReference>
<evidence type="ECO:0000259" key="8">
    <source>
        <dbReference type="Pfam" id="PF00892"/>
    </source>
</evidence>
<keyword evidence="5 7" id="KW-1133">Transmembrane helix</keyword>
<evidence type="ECO:0000313" key="9">
    <source>
        <dbReference type="EMBL" id="EEA85068.1"/>
    </source>
</evidence>
<evidence type="ECO:0000256" key="4">
    <source>
        <dbReference type="ARBA" id="ARBA00022692"/>
    </source>
</evidence>
<feature type="transmembrane region" description="Helical" evidence="7">
    <location>
        <begin position="146"/>
        <end position="164"/>
    </location>
</feature>
<keyword evidence="10" id="KW-1185">Reference proteome</keyword>
<evidence type="ECO:0000256" key="5">
    <source>
        <dbReference type="ARBA" id="ARBA00022989"/>
    </source>
</evidence>
<comment type="subcellular location">
    <subcellularLocation>
        <location evidence="1">Cell membrane</location>
        <topology evidence="1">Multi-pass membrane protein</topology>
    </subcellularLocation>
</comment>
<evidence type="ECO:0000256" key="1">
    <source>
        <dbReference type="ARBA" id="ARBA00004651"/>
    </source>
</evidence>
<dbReference type="SUPFAM" id="SSF103481">
    <property type="entry name" value="Multidrug resistance efflux transporter EmrE"/>
    <property type="match status" value="2"/>
</dbReference>
<keyword evidence="6 7" id="KW-0472">Membrane</keyword>
<keyword evidence="4 7" id="KW-0812">Transmembrane</keyword>
<feature type="domain" description="EamA" evidence="8">
    <location>
        <begin position="5"/>
        <end position="137"/>
    </location>
</feature>
<dbReference type="OrthoDB" id="9804865at2"/>
<dbReference type="GO" id="GO:0005886">
    <property type="term" value="C:plasma membrane"/>
    <property type="evidence" value="ECO:0007669"/>
    <property type="project" value="UniProtKB-SubCell"/>
</dbReference>
<feature type="transmembrane region" description="Helical" evidence="7">
    <location>
        <begin position="176"/>
        <end position="196"/>
    </location>
</feature>
<dbReference type="Proteomes" id="UP000003178">
    <property type="component" value="Unassembled WGS sequence"/>
</dbReference>
<dbReference type="EMBL" id="ABWP01000054">
    <property type="protein sequence ID" value="EEA85068.1"/>
    <property type="molecule type" value="Genomic_DNA"/>
</dbReference>